<dbReference type="InterPro" id="IPR001025">
    <property type="entry name" value="BAH_dom"/>
</dbReference>
<dbReference type="AlphaFoldDB" id="A0A8S0SK15"/>
<reference evidence="2 3" key="1">
    <citation type="submission" date="2019-12" db="EMBL/GenBank/DDBJ databases">
        <authorList>
            <person name="Alioto T."/>
            <person name="Alioto T."/>
            <person name="Gomez Garrido J."/>
        </authorList>
    </citation>
    <scope>NUCLEOTIDE SEQUENCE [LARGE SCALE GENOMIC DNA]</scope>
</reference>
<organism evidence="2 3">
    <name type="scientific">Olea europaea subsp. europaea</name>
    <dbReference type="NCBI Taxonomy" id="158383"/>
    <lineage>
        <taxon>Eukaryota</taxon>
        <taxon>Viridiplantae</taxon>
        <taxon>Streptophyta</taxon>
        <taxon>Embryophyta</taxon>
        <taxon>Tracheophyta</taxon>
        <taxon>Spermatophyta</taxon>
        <taxon>Magnoliopsida</taxon>
        <taxon>eudicotyledons</taxon>
        <taxon>Gunneridae</taxon>
        <taxon>Pentapetalae</taxon>
        <taxon>asterids</taxon>
        <taxon>lamiids</taxon>
        <taxon>Lamiales</taxon>
        <taxon>Oleaceae</taxon>
        <taxon>Oleeae</taxon>
        <taxon>Olea</taxon>
    </lineage>
</organism>
<keyword evidence="3" id="KW-1185">Reference proteome</keyword>
<protein>
    <submittedName>
        <fullName evidence="2">DNA (Cytosine-5)-methyltransferase CMT3-like</fullName>
    </submittedName>
</protein>
<dbReference type="GO" id="GO:0003682">
    <property type="term" value="F:chromatin binding"/>
    <property type="evidence" value="ECO:0007669"/>
    <property type="project" value="InterPro"/>
</dbReference>
<dbReference type="GO" id="GO:0003886">
    <property type="term" value="F:DNA (cytosine-5-)-methyltransferase activity"/>
    <property type="evidence" value="ECO:0007669"/>
    <property type="project" value="TreeGrafter"/>
</dbReference>
<sequence length="150" mass="16488">MFEAVDGSNSFTAQWYYRANDTVIKCCDSFIDNKRVFFSEIKDDNPLDCLVRKLRILNIPIKDGSDVKEEMRSKCDYYKDQIESCSTISSDVNVAVASSFGECSGVIEHGCEIKLLDLYSGCGAMSTGLCLGANSCGVKLVTVSFTSLLI</sequence>
<dbReference type="InterPro" id="IPR043151">
    <property type="entry name" value="BAH_sf"/>
</dbReference>
<dbReference type="GO" id="GO:0044027">
    <property type="term" value="P:negative regulation of gene expression via chromosomal CpG island methylation"/>
    <property type="evidence" value="ECO:0007669"/>
    <property type="project" value="TreeGrafter"/>
</dbReference>
<dbReference type="Gramene" id="OE9A087684T1">
    <property type="protein sequence ID" value="OE9A087684C1"/>
    <property type="gene ID" value="OE9A087684"/>
</dbReference>
<dbReference type="PROSITE" id="PS51038">
    <property type="entry name" value="BAH"/>
    <property type="match status" value="1"/>
</dbReference>
<dbReference type="OrthoDB" id="786117at2759"/>
<evidence type="ECO:0000313" key="3">
    <source>
        <dbReference type="Proteomes" id="UP000594638"/>
    </source>
</evidence>
<dbReference type="PANTHER" id="PTHR10629:SF50">
    <property type="entry name" value="DNA (CYTOSINE-5)-METHYLTRANSFERASE CMT3"/>
    <property type="match status" value="1"/>
</dbReference>
<dbReference type="Gene3D" id="2.30.30.490">
    <property type="match status" value="1"/>
</dbReference>
<evidence type="ECO:0000259" key="1">
    <source>
        <dbReference type="PROSITE" id="PS51038"/>
    </source>
</evidence>
<feature type="domain" description="BAH" evidence="1">
    <location>
        <begin position="1"/>
        <end position="90"/>
    </location>
</feature>
<gene>
    <name evidence="2" type="ORF">OLEA9_A087684</name>
</gene>
<dbReference type="PANTHER" id="PTHR10629">
    <property type="entry name" value="CYTOSINE-SPECIFIC METHYLTRANSFERASE"/>
    <property type="match status" value="1"/>
</dbReference>
<name>A0A8S0SK15_OLEEU</name>
<dbReference type="InterPro" id="IPR050390">
    <property type="entry name" value="C5-Methyltransferase"/>
</dbReference>
<dbReference type="Proteomes" id="UP000594638">
    <property type="component" value="Unassembled WGS sequence"/>
</dbReference>
<accession>A0A8S0SK15</accession>
<evidence type="ECO:0000313" key="2">
    <source>
        <dbReference type="EMBL" id="CAA2992293.1"/>
    </source>
</evidence>
<comment type="caution">
    <text evidence="2">The sequence shown here is derived from an EMBL/GenBank/DDBJ whole genome shotgun (WGS) entry which is preliminary data.</text>
</comment>
<dbReference type="GO" id="GO:0003677">
    <property type="term" value="F:DNA binding"/>
    <property type="evidence" value="ECO:0007669"/>
    <property type="project" value="TreeGrafter"/>
</dbReference>
<dbReference type="EMBL" id="CACTIH010005433">
    <property type="protein sequence ID" value="CAA2992293.1"/>
    <property type="molecule type" value="Genomic_DNA"/>
</dbReference>
<dbReference type="GO" id="GO:0005634">
    <property type="term" value="C:nucleus"/>
    <property type="evidence" value="ECO:0007669"/>
    <property type="project" value="TreeGrafter"/>
</dbReference>
<proteinExistence type="predicted"/>